<gene>
    <name evidence="15" type="ORF">ACFL27_19155</name>
</gene>
<feature type="transmembrane region" description="Helical" evidence="14">
    <location>
        <begin position="41"/>
        <end position="69"/>
    </location>
</feature>
<feature type="transmembrane region" description="Helical" evidence="14">
    <location>
        <begin position="416"/>
        <end position="439"/>
    </location>
</feature>
<evidence type="ECO:0000256" key="1">
    <source>
        <dbReference type="ARBA" id="ARBA00004651"/>
    </source>
</evidence>
<comment type="similarity">
    <text evidence="2 13">Belongs to the sodium:solute symporter (SSF) (TC 2.A.21) family.</text>
</comment>
<feature type="transmembrane region" description="Helical" evidence="14">
    <location>
        <begin position="12"/>
        <end position="29"/>
    </location>
</feature>
<sequence>MTGIASTQLVTAGWIVIVIYMFIILFFVIRGSLKIKSISDYAVGNIAFSPVAVGLSLAASMTSAATFIINPGFVALYGVSGVISLGLVVPIAALFSLTILTKGFRKYGSKVKALSLSQWIGSRYQSKGYALFFGFLSLLLLTFVVLICVGLTKVLSKTLNVEEIYILIGIVAFIFGYMMFGGANSMVYTNTVQASLMLVVAFILLGSGHEHFSNGVHGFLDRLRAIDPLLAQWTNPSSFLFRDFFEIFVCQIVVGIAIVCQPHIITKSLLLKTDQDVNKYLAVGIVAEFIFFIVVIAGLYARLMFPDLTVDGVPLKMDGIMSAYVVKEFPVYIGLIVIMGLVSAGISTLEGLIQALSTTITADIIKPLFGRYLPVDQDRRSAMEITINKGVILVLAVVTVFVSYDQLMHPKLSVGIFAQNGVYAYFAAAFVPLLFGMFLKNVPKMSPILASLTAVTVHFTMYYGKLPVPLTKATGENPGVAAAVAIMSSVLIGWLVLVLKRKTAAPEKFARAQS</sequence>
<dbReference type="Proteomes" id="UP001594351">
    <property type="component" value="Unassembled WGS sequence"/>
</dbReference>
<keyword evidence="10 14" id="KW-0472">Membrane</keyword>
<feature type="transmembrane region" description="Helical" evidence="14">
    <location>
        <begin position="75"/>
        <end position="100"/>
    </location>
</feature>
<feature type="transmembrane region" description="Helical" evidence="14">
    <location>
        <begin position="479"/>
        <end position="499"/>
    </location>
</feature>
<keyword evidence="9" id="KW-0406">Ion transport</keyword>
<dbReference type="InterPro" id="IPR001734">
    <property type="entry name" value="Na/solute_symporter"/>
</dbReference>
<comment type="caution">
    <text evidence="15">The sequence shown here is derived from an EMBL/GenBank/DDBJ whole genome shotgun (WGS) entry which is preliminary data.</text>
</comment>
<evidence type="ECO:0000256" key="12">
    <source>
        <dbReference type="ARBA" id="ARBA00033708"/>
    </source>
</evidence>
<dbReference type="PROSITE" id="PS50283">
    <property type="entry name" value="NA_SOLUT_SYMP_3"/>
    <property type="match status" value="1"/>
</dbReference>
<protein>
    <submittedName>
        <fullName evidence="15">Sodium/pantothenate symporter</fullName>
    </submittedName>
</protein>
<evidence type="ECO:0000256" key="8">
    <source>
        <dbReference type="ARBA" id="ARBA00023053"/>
    </source>
</evidence>
<evidence type="ECO:0000256" key="6">
    <source>
        <dbReference type="ARBA" id="ARBA00022847"/>
    </source>
</evidence>
<dbReference type="Gene3D" id="1.20.1730.10">
    <property type="entry name" value="Sodium/glucose cotransporter"/>
    <property type="match status" value="1"/>
</dbReference>
<evidence type="ECO:0000256" key="13">
    <source>
        <dbReference type="RuleBase" id="RU362091"/>
    </source>
</evidence>
<keyword evidence="6" id="KW-0769">Symport</keyword>
<dbReference type="InterPro" id="IPR050277">
    <property type="entry name" value="Sodium:Solute_Symporter"/>
</dbReference>
<keyword evidence="11" id="KW-0739">Sodium transport</keyword>
<evidence type="ECO:0000256" key="10">
    <source>
        <dbReference type="ARBA" id="ARBA00023136"/>
    </source>
</evidence>
<feature type="transmembrane region" description="Helical" evidence="14">
    <location>
        <begin position="387"/>
        <end position="404"/>
    </location>
</feature>
<dbReference type="InterPro" id="IPR038377">
    <property type="entry name" value="Na/Glc_symporter_sf"/>
</dbReference>
<name>A0ABV6Z1I8_UNCC1</name>
<dbReference type="Pfam" id="PF00474">
    <property type="entry name" value="SSF"/>
    <property type="match status" value="1"/>
</dbReference>
<keyword evidence="3" id="KW-0813">Transport</keyword>
<dbReference type="PANTHER" id="PTHR48086">
    <property type="entry name" value="SODIUM/PROLINE SYMPORTER-RELATED"/>
    <property type="match status" value="1"/>
</dbReference>
<comment type="catalytic activity">
    <reaction evidence="12">
        <text>L-proline(in) + Na(+)(in) = L-proline(out) + Na(+)(out)</text>
        <dbReference type="Rhea" id="RHEA:28967"/>
        <dbReference type="ChEBI" id="CHEBI:29101"/>
        <dbReference type="ChEBI" id="CHEBI:60039"/>
    </reaction>
</comment>
<keyword evidence="7 14" id="KW-1133">Transmembrane helix</keyword>
<reference evidence="15 16" key="1">
    <citation type="submission" date="2024-09" db="EMBL/GenBank/DDBJ databases">
        <title>Laminarin stimulates single cell rates of sulfate reduction while oxygen inhibits transcriptomic activity in coastal marine sediment.</title>
        <authorList>
            <person name="Lindsay M."/>
            <person name="Orcutt B."/>
            <person name="Emerson D."/>
            <person name="Stepanauskas R."/>
            <person name="D'Angelo T."/>
        </authorList>
    </citation>
    <scope>NUCLEOTIDE SEQUENCE [LARGE SCALE GENOMIC DNA]</scope>
    <source>
        <strain evidence="15">SAG AM-311-K15</strain>
    </source>
</reference>
<keyword evidence="8" id="KW-0915">Sodium</keyword>
<dbReference type="PANTHER" id="PTHR48086:SF3">
    <property type="entry name" value="SODIUM_PROLINE SYMPORTER"/>
    <property type="match status" value="1"/>
</dbReference>
<evidence type="ECO:0000256" key="4">
    <source>
        <dbReference type="ARBA" id="ARBA00022475"/>
    </source>
</evidence>
<feature type="transmembrane region" description="Helical" evidence="14">
    <location>
        <begin position="329"/>
        <end position="349"/>
    </location>
</feature>
<keyword evidence="4" id="KW-1003">Cell membrane</keyword>
<keyword evidence="16" id="KW-1185">Reference proteome</keyword>
<evidence type="ECO:0000256" key="2">
    <source>
        <dbReference type="ARBA" id="ARBA00006434"/>
    </source>
</evidence>
<keyword evidence="5 14" id="KW-0812">Transmembrane</keyword>
<evidence type="ECO:0000256" key="11">
    <source>
        <dbReference type="ARBA" id="ARBA00023201"/>
    </source>
</evidence>
<evidence type="ECO:0000313" key="16">
    <source>
        <dbReference type="Proteomes" id="UP001594351"/>
    </source>
</evidence>
<organism evidence="15 16">
    <name type="scientific">candidate division CSSED10-310 bacterium</name>
    <dbReference type="NCBI Taxonomy" id="2855610"/>
    <lineage>
        <taxon>Bacteria</taxon>
        <taxon>Bacteria division CSSED10-310</taxon>
    </lineage>
</organism>
<evidence type="ECO:0000256" key="5">
    <source>
        <dbReference type="ARBA" id="ARBA00022692"/>
    </source>
</evidence>
<evidence type="ECO:0000256" key="7">
    <source>
        <dbReference type="ARBA" id="ARBA00022989"/>
    </source>
</evidence>
<evidence type="ECO:0000256" key="9">
    <source>
        <dbReference type="ARBA" id="ARBA00023065"/>
    </source>
</evidence>
<comment type="subcellular location">
    <subcellularLocation>
        <location evidence="1">Cell membrane</location>
        <topology evidence="1">Multi-pass membrane protein</topology>
    </subcellularLocation>
</comment>
<evidence type="ECO:0000256" key="3">
    <source>
        <dbReference type="ARBA" id="ARBA00022448"/>
    </source>
</evidence>
<evidence type="ECO:0000256" key="14">
    <source>
        <dbReference type="SAM" id="Phobius"/>
    </source>
</evidence>
<feature type="transmembrane region" description="Helical" evidence="14">
    <location>
        <begin position="280"/>
        <end position="301"/>
    </location>
</feature>
<accession>A0ABV6Z1I8</accession>
<feature type="transmembrane region" description="Helical" evidence="14">
    <location>
        <begin position="129"/>
        <end position="152"/>
    </location>
</feature>
<feature type="transmembrane region" description="Helical" evidence="14">
    <location>
        <begin position="239"/>
        <end position="259"/>
    </location>
</feature>
<proteinExistence type="inferred from homology"/>
<evidence type="ECO:0000313" key="15">
    <source>
        <dbReference type="EMBL" id="MFC1852321.1"/>
    </source>
</evidence>
<feature type="transmembrane region" description="Helical" evidence="14">
    <location>
        <begin position="164"/>
        <end position="180"/>
    </location>
</feature>
<dbReference type="EMBL" id="JBHPBY010000297">
    <property type="protein sequence ID" value="MFC1852321.1"/>
    <property type="molecule type" value="Genomic_DNA"/>
</dbReference>
<feature type="transmembrane region" description="Helical" evidence="14">
    <location>
        <begin position="446"/>
        <end position="464"/>
    </location>
</feature>